<evidence type="ECO:0000313" key="2">
    <source>
        <dbReference type="Proteomes" id="UP000002347"/>
    </source>
</evidence>
<proteinExistence type="predicted"/>
<evidence type="ECO:0000313" key="1">
    <source>
        <dbReference type="EMBL" id="ADD80921.1"/>
    </source>
</evidence>
<accession>D4P7E1</accession>
<keyword evidence="2" id="KW-1185">Reference proteome</keyword>
<dbReference type="GeneID" id="18565607"/>
<sequence length="267" mass="29894">MTKIDWNNVGQRRYEVGIDRGVLYLPSENVAVPWNGLISVDEVSDTTIEPLYLNGVKYFDYVSRGDYKGTLKAYTYPEEFELYDGVRESPGNGIFVTGQIPTGTFHLSYRTLVGNDVEGINGGYKIHILYNLTAKPSNKSYTTLANNPSGYAFSWDLSSVPVEAFNLRPTSHIIFDTTKMHESAIYEIERVIYGTATTNPKILTPDEFELLTNTAPEITIVDNGDGTWSATGSDYYIKANRAFGEFTILKANAEYIDENTYDISSNE</sequence>
<dbReference type="RefSeq" id="YP_009017644.1">
    <property type="nucleotide sequence ID" value="NC_023735.1"/>
</dbReference>
<reference evidence="1 2" key="1">
    <citation type="journal article" date="2011" name="Appl. Environ. Microbiol.">
        <title>Genomic and functional analyses of Rhodococcus equi phages ReqiPepy6, ReqiPoco6, ReqiPine5, and ReqiDocB7.</title>
        <authorList>
            <person name="Summer E.J."/>
            <person name="Liu M."/>
            <person name="Gill J.J."/>
            <person name="Grant M."/>
            <person name="Chan-Cortes T.N."/>
            <person name="Ferguson L."/>
            <person name="Janes C."/>
            <person name="Lange K."/>
            <person name="Bertoli M."/>
            <person name="Moore C."/>
            <person name="Orchard R.C."/>
            <person name="Cohen N."/>
            <person name="Young R."/>
        </authorList>
    </citation>
    <scope>NUCLEOTIDE SEQUENCE [LARGE SCALE GENOMIC DNA]</scope>
</reference>
<name>D4P7E1_9CAUD</name>
<protein>
    <submittedName>
        <fullName evidence="1">Head protein</fullName>
    </submittedName>
</protein>
<dbReference type="OrthoDB" id="29756at10239"/>
<dbReference type="KEGG" id="vg:18565607"/>
<dbReference type="EMBL" id="GU580941">
    <property type="protein sequence ID" value="ADD80921.1"/>
    <property type="molecule type" value="Genomic_DNA"/>
</dbReference>
<gene>
    <name evidence="1" type="ORF">Pepy6gene030</name>
</gene>
<organism evidence="1 2">
    <name type="scientific">Rhodococcus phage ReqiPepy6</name>
    <dbReference type="NCBI Taxonomy" id="691965"/>
    <lineage>
        <taxon>Viruses</taxon>
        <taxon>Duplodnaviria</taxon>
        <taxon>Heunggongvirae</taxon>
        <taxon>Uroviricota</taxon>
        <taxon>Caudoviricetes</taxon>
        <taxon>Pepyhexavirus</taxon>
        <taxon>Pepyhexavirus pepy6</taxon>
    </lineage>
</organism>
<dbReference type="Proteomes" id="UP000002347">
    <property type="component" value="Segment"/>
</dbReference>